<dbReference type="EMBL" id="VCHE01000125">
    <property type="protein sequence ID" value="KAB2570715.1"/>
    <property type="molecule type" value="Genomic_DNA"/>
</dbReference>
<dbReference type="OrthoDB" id="10464791at2759"/>
<sequence>MKFSTAAALLFATLAVASPMPCVPDDPTSCVGIGKREPEPAPEPCVPDDPTSCVGVGKREPEPEPVPVPCVIDDPTPCATSLSVA</sequence>
<accession>A0A5N5CZB6</accession>
<organism evidence="3 4">
    <name type="scientific">Lasiodiplodia theobromae</name>
    <dbReference type="NCBI Taxonomy" id="45133"/>
    <lineage>
        <taxon>Eukaryota</taxon>
        <taxon>Fungi</taxon>
        <taxon>Dikarya</taxon>
        <taxon>Ascomycota</taxon>
        <taxon>Pezizomycotina</taxon>
        <taxon>Dothideomycetes</taxon>
        <taxon>Dothideomycetes incertae sedis</taxon>
        <taxon>Botryosphaeriales</taxon>
        <taxon>Botryosphaeriaceae</taxon>
        <taxon>Lasiodiplodia</taxon>
    </lineage>
</organism>
<keyword evidence="4" id="KW-1185">Reference proteome</keyword>
<evidence type="ECO:0000256" key="1">
    <source>
        <dbReference type="SAM" id="MobiDB-lite"/>
    </source>
</evidence>
<comment type="caution">
    <text evidence="3">The sequence shown here is derived from an EMBL/GenBank/DDBJ whole genome shotgun (WGS) entry which is preliminary data.</text>
</comment>
<keyword evidence="2" id="KW-0732">Signal</keyword>
<evidence type="ECO:0000256" key="2">
    <source>
        <dbReference type="SAM" id="SignalP"/>
    </source>
</evidence>
<protein>
    <submittedName>
        <fullName evidence="3">Uncharacterized protein</fullName>
    </submittedName>
</protein>
<evidence type="ECO:0000313" key="3">
    <source>
        <dbReference type="EMBL" id="KAB2570715.1"/>
    </source>
</evidence>
<dbReference type="Proteomes" id="UP000325902">
    <property type="component" value="Unassembled WGS sequence"/>
</dbReference>
<gene>
    <name evidence="3" type="ORF">DBV05_g10606</name>
</gene>
<name>A0A5N5CZB6_9PEZI</name>
<feature type="region of interest" description="Disordered" evidence="1">
    <location>
        <begin position="35"/>
        <end position="71"/>
    </location>
</feature>
<evidence type="ECO:0000313" key="4">
    <source>
        <dbReference type="Proteomes" id="UP000325902"/>
    </source>
</evidence>
<feature type="signal peptide" evidence="2">
    <location>
        <begin position="1"/>
        <end position="17"/>
    </location>
</feature>
<proteinExistence type="predicted"/>
<dbReference type="AlphaFoldDB" id="A0A5N5CZB6"/>
<feature type="chain" id="PRO_5025072852" evidence="2">
    <location>
        <begin position="18"/>
        <end position="85"/>
    </location>
</feature>
<reference evidence="3 4" key="1">
    <citation type="journal article" date="2019" name="Sci. Rep.">
        <title>A multi-omics analysis of the grapevine pathogen Lasiodiplodia theobromae reveals that temperature affects the expression of virulence- and pathogenicity-related genes.</title>
        <authorList>
            <person name="Felix C."/>
            <person name="Meneses R."/>
            <person name="Goncalves M.F.M."/>
            <person name="Tilleman L."/>
            <person name="Duarte A.S."/>
            <person name="Jorrin-Novo J.V."/>
            <person name="Van de Peer Y."/>
            <person name="Deforce D."/>
            <person name="Van Nieuwerburgh F."/>
            <person name="Esteves A.C."/>
            <person name="Alves A."/>
        </authorList>
    </citation>
    <scope>NUCLEOTIDE SEQUENCE [LARGE SCALE GENOMIC DNA]</scope>
    <source>
        <strain evidence="3 4">LA-SOL3</strain>
    </source>
</reference>